<name>A0A1W5RN25_HYDRE</name>
<gene>
    <name evidence="2" type="primary">orf149a</name>
</gene>
<evidence type="ECO:0000313" key="2">
    <source>
        <dbReference type="EMBL" id="AQU64566.1"/>
    </source>
</evidence>
<keyword evidence="1" id="KW-1133">Transmembrane helix</keyword>
<keyword evidence="2" id="KW-0934">Plastid</keyword>
<protein>
    <recommendedName>
        <fullName evidence="3">Transmembrane protein</fullName>
    </recommendedName>
</protein>
<accession>A0A1W5RN25</accession>
<dbReference type="AlphaFoldDB" id="A0A1W5RN25"/>
<feature type="transmembrane region" description="Helical" evidence="1">
    <location>
        <begin position="25"/>
        <end position="47"/>
    </location>
</feature>
<proteinExistence type="predicted"/>
<evidence type="ECO:0000256" key="1">
    <source>
        <dbReference type="SAM" id="Phobius"/>
    </source>
</evidence>
<reference evidence="2" key="1">
    <citation type="journal article" date="2017" name="PeerJ">
        <title>lastomes of the green algae Hydrodictyon reticulatum and Pediastrum duplex (Sphaeropleales, Chlorophyceae).</title>
        <authorList>
            <person name="McManus H.A."/>
            <person name="Sanchez D."/>
            <person name="Karol K.G."/>
        </authorList>
    </citation>
    <scope>NUCLEOTIDE SEQUENCE</scope>
</reference>
<keyword evidence="1" id="KW-0472">Membrane</keyword>
<dbReference type="EMBL" id="KY114065">
    <property type="protein sequence ID" value="AQU64566.1"/>
    <property type="molecule type" value="Genomic_DNA"/>
</dbReference>
<evidence type="ECO:0008006" key="3">
    <source>
        <dbReference type="Google" id="ProtNLM"/>
    </source>
</evidence>
<dbReference type="RefSeq" id="YP_009364143.1">
    <property type="nucleotide sequence ID" value="NC_034655.1"/>
</dbReference>
<geneLocation type="chloroplast" evidence="2"/>
<sequence>MFYIFSLFLCNQRLFDCFISLSCGLIFGYSLCSMLLCSSFALLSALLRRSLRLRRSRCRCEGFAEAKEQIRKQSKRRANQSGEEQQSLCFFALPSFLRSSFALTASAEPMRRSGGFAEAKKRFGFAEKRRHRHRLCRSRSRSEEAVQLR</sequence>
<keyword evidence="1" id="KW-0812">Transmembrane</keyword>
<organism evidence="2">
    <name type="scientific">Hydrodictyon reticulatum</name>
    <name type="common">Water net</name>
    <name type="synonym">Conferva reticulatum</name>
    <dbReference type="NCBI Taxonomy" id="3107"/>
    <lineage>
        <taxon>Eukaryota</taxon>
        <taxon>Viridiplantae</taxon>
        <taxon>Chlorophyta</taxon>
        <taxon>core chlorophytes</taxon>
        <taxon>Chlorophyceae</taxon>
        <taxon>CS clade</taxon>
        <taxon>Sphaeropleales</taxon>
        <taxon>Hydrodictyaceae</taxon>
        <taxon>Hydrodictyon</taxon>
    </lineage>
</organism>
<dbReference type="GeneID" id="32880261"/>
<keyword evidence="2" id="KW-0150">Chloroplast</keyword>